<dbReference type="EMBL" id="QNRK01000008">
    <property type="protein sequence ID" value="RBP15539.1"/>
    <property type="molecule type" value="Genomic_DNA"/>
</dbReference>
<dbReference type="OrthoDB" id="9807051at2"/>
<protein>
    <submittedName>
        <fullName evidence="2">Transaldolase</fullName>
    </submittedName>
</protein>
<sequence>MTSTKASSPAAGLRFLLDTADRGAWAEWLPLGFFHGVTTNPVLLEAAGLPCAIPALETLARTAFDLGAGEIHMQTWGRTRDRYADHGRALAAIDGRVVVKAPTTVEGVAAAARLKGDGVRLTMTAVYSAAQTLVASALGADYAAPYLGRMNDAGHDGFGEIAGMARAARAHGSTMRILVASLRDPGDVVRLAEQGLDTFTFSPKVAAAFFADDLARQAVEAFEVAAESR</sequence>
<dbReference type="Pfam" id="PF00923">
    <property type="entry name" value="TAL_FSA"/>
    <property type="match status" value="1"/>
</dbReference>
<reference evidence="2 3" key="1">
    <citation type="submission" date="2018-06" db="EMBL/GenBank/DDBJ databases">
        <title>Genomic Encyclopedia of Type Strains, Phase IV (KMG-IV): sequencing the most valuable type-strain genomes for metagenomic binning, comparative biology and taxonomic classification.</title>
        <authorList>
            <person name="Goeker M."/>
        </authorList>
    </citation>
    <scope>NUCLEOTIDE SEQUENCE [LARGE SCALE GENOMIC DNA]</scope>
    <source>
        <strain evidence="2 3">DSM 24875</strain>
    </source>
</reference>
<evidence type="ECO:0000313" key="3">
    <source>
        <dbReference type="Proteomes" id="UP000253529"/>
    </source>
</evidence>
<accession>A0A366FP97</accession>
<name>A0A366FP97_9HYPH</name>
<dbReference type="Gene3D" id="3.20.20.70">
    <property type="entry name" value="Aldolase class I"/>
    <property type="match status" value="1"/>
</dbReference>
<keyword evidence="3" id="KW-1185">Reference proteome</keyword>
<evidence type="ECO:0000256" key="1">
    <source>
        <dbReference type="ARBA" id="ARBA00023270"/>
    </source>
</evidence>
<dbReference type="InterPro" id="IPR013785">
    <property type="entry name" value="Aldolase_TIM"/>
</dbReference>
<dbReference type="InterPro" id="IPR001585">
    <property type="entry name" value="TAL/FSA"/>
</dbReference>
<dbReference type="SUPFAM" id="SSF51569">
    <property type="entry name" value="Aldolase"/>
    <property type="match status" value="1"/>
</dbReference>
<dbReference type="GO" id="GO:0005975">
    <property type="term" value="P:carbohydrate metabolic process"/>
    <property type="evidence" value="ECO:0007669"/>
    <property type="project" value="InterPro"/>
</dbReference>
<dbReference type="Proteomes" id="UP000253529">
    <property type="component" value="Unassembled WGS sequence"/>
</dbReference>
<proteinExistence type="predicted"/>
<dbReference type="RefSeq" id="WP_113888840.1">
    <property type="nucleotide sequence ID" value="NZ_QNRK01000008.1"/>
</dbReference>
<evidence type="ECO:0000313" key="2">
    <source>
        <dbReference type="EMBL" id="RBP15539.1"/>
    </source>
</evidence>
<gene>
    <name evidence="2" type="ORF">DFR50_10896</name>
</gene>
<organism evidence="2 3">
    <name type="scientific">Roseiarcus fermentans</name>
    <dbReference type="NCBI Taxonomy" id="1473586"/>
    <lineage>
        <taxon>Bacteria</taxon>
        <taxon>Pseudomonadati</taxon>
        <taxon>Pseudomonadota</taxon>
        <taxon>Alphaproteobacteria</taxon>
        <taxon>Hyphomicrobiales</taxon>
        <taxon>Roseiarcaceae</taxon>
        <taxon>Roseiarcus</taxon>
    </lineage>
</organism>
<dbReference type="AlphaFoldDB" id="A0A366FP97"/>
<comment type="caution">
    <text evidence="2">The sequence shown here is derived from an EMBL/GenBank/DDBJ whole genome shotgun (WGS) entry which is preliminary data.</text>
</comment>
<dbReference type="PANTHER" id="PTHR10683">
    <property type="entry name" value="TRANSALDOLASE"/>
    <property type="match status" value="1"/>
</dbReference>
<keyword evidence="1" id="KW-0704">Schiff base</keyword>
<dbReference type="PANTHER" id="PTHR10683:SF40">
    <property type="entry name" value="FRUCTOSE-6-PHOSPHATE ALDOLASE 1-RELATED"/>
    <property type="match status" value="1"/>
</dbReference>